<comment type="caution">
    <text evidence="8">The sequence shown here is derived from an EMBL/GenBank/DDBJ whole genome shotgun (WGS) entry which is preliminary data.</text>
</comment>
<evidence type="ECO:0000256" key="5">
    <source>
        <dbReference type="RuleBase" id="RU003355"/>
    </source>
</evidence>
<dbReference type="InterPro" id="IPR036852">
    <property type="entry name" value="Peptidase_S8/S53_dom_sf"/>
</dbReference>
<dbReference type="SUPFAM" id="SSF52743">
    <property type="entry name" value="Subtilisin-like"/>
    <property type="match status" value="1"/>
</dbReference>
<dbReference type="EMBL" id="JAPNKA010000001">
    <property type="protein sequence ID" value="MCY1079148.1"/>
    <property type="molecule type" value="Genomic_DNA"/>
</dbReference>
<protein>
    <submittedName>
        <fullName evidence="8">S8 family serine peptidase</fullName>
    </submittedName>
</protein>
<dbReference type="InterPro" id="IPR008979">
    <property type="entry name" value="Galactose-bd-like_sf"/>
</dbReference>
<dbReference type="PANTHER" id="PTHR42884">
    <property type="entry name" value="PROPROTEIN CONVERTASE SUBTILISIN/KEXIN-RELATED"/>
    <property type="match status" value="1"/>
</dbReference>
<evidence type="ECO:0000259" key="7">
    <source>
        <dbReference type="PROSITE" id="PS51829"/>
    </source>
</evidence>
<organism evidence="8 9">
    <name type="scientific">Archangium lansingense</name>
    <dbReference type="NCBI Taxonomy" id="2995310"/>
    <lineage>
        <taxon>Bacteria</taxon>
        <taxon>Pseudomonadati</taxon>
        <taxon>Myxococcota</taxon>
        <taxon>Myxococcia</taxon>
        <taxon>Myxococcales</taxon>
        <taxon>Cystobacterineae</taxon>
        <taxon>Archangiaceae</taxon>
        <taxon>Archangium</taxon>
    </lineage>
</organism>
<evidence type="ECO:0000313" key="9">
    <source>
        <dbReference type="Proteomes" id="UP001207654"/>
    </source>
</evidence>
<keyword evidence="3 4" id="KW-0720">Serine protease</keyword>
<dbReference type="InterPro" id="IPR000209">
    <property type="entry name" value="Peptidase_S8/S53_dom"/>
</dbReference>
<feature type="domain" description="P/Homo B" evidence="7">
    <location>
        <begin position="502"/>
        <end position="632"/>
    </location>
</feature>
<accession>A0ABT4ABU2</accession>
<evidence type="ECO:0000256" key="2">
    <source>
        <dbReference type="ARBA" id="ARBA00022801"/>
    </source>
</evidence>
<gene>
    <name evidence="8" type="ORF">OV287_32270</name>
</gene>
<proteinExistence type="inferred from homology"/>
<dbReference type="PANTHER" id="PTHR42884:SF14">
    <property type="entry name" value="NEUROENDOCRINE CONVERTASE 1"/>
    <property type="match status" value="1"/>
</dbReference>
<dbReference type="InterPro" id="IPR023827">
    <property type="entry name" value="Peptidase_S8_Asp-AS"/>
</dbReference>
<keyword evidence="1 4" id="KW-0645">Protease</keyword>
<evidence type="ECO:0000256" key="4">
    <source>
        <dbReference type="PROSITE-ProRule" id="PRU01240"/>
    </source>
</evidence>
<feature type="active site" description="Charge relay system" evidence="4">
    <location>
        <position position="231"/>
    </location>
</feature>
<dbReference type="Pfam" id="PF01483">
    <property type="entry name" value="P_proprotein"/>
    <property type="match status" value="1"/>
</dbReference>
<evidence type="ECO:0000256" key="3">
    <source>
        <dbReference type="ARBA" id="ARBA00022825"/>
    </source>
</evidence>
<dbReference type="InterPro" id="IPR034054">
    <property type="entry name" value="Pep_S8_PrcA"/>
</dbReference>
<dbReference type="Proteomes" id="UP001207654">
    <property type="component" value="Unassembled WGS sequence"/>
</dbReference>
<dbReference type="InterPro" id="IPR002884">
    <property type="entry name" value="P_dom"/>
</dbReference>
<dbReference type="RefSeq" id="WP_267537884.1">
    <property type="nucleotide sequence ID" value="NZ_JAPNKA010000001.1"/>
</dbReference>
<dbReference type="PROSITE" id="PS51829">
    <property type="entry name" value="P_HOMO_B"/>
    <property type="match status" value="1"/>
</dbReference>
<keyword evidence="9" id="KW-1185">Reference proteome</keyword>
<dbReference type="Pfam" id="PF00082">
    <property type="entry name" value="Peptidase_S8"/>
    <property type="match status" value="1"/>
</dbReference>
<feature type="active site" description="Charge relay system" evidence="4">
    <location>
        <position position="436"/>
    </location>
</feature>
<dbReference type="Gene3D" id="2.60.120.260">
    <property type="entry name" value="Galactose-binding domain-like"/>
    <property type="match status" value="1"/>
</dbReference>
<comment type="similarity">
    <text evidence="4 5">Belongs to the peptidase S8 family.</text>
</comment>
<feature type="active site" description="Charge relay system" evidence="4">
    <location>
        <position position="194"/>
    </location>
</feature>
<dbReference type="PROSITE" id="PS00138">
    <property type="entry name" value="SUBTILASE_SER"/>
    <property type="match status" value="1"/>
</dbReference>
<sequence>MSRTTLSSAALRALSPFEPVVHFREAGVQVIQSREARGGLLRDVARTVLREEPEIAFAGTVLSDPVSGSPVLYTENFFVKFDDGLPASEVMALLGKYGLTLKRELEYARNAYFLSAPEGTGQKVFQIAHELLNEKPVDFCHPELIHKVSHRGVFPQQWHLRKTDIDGRTVDAHANIEAAWALSQGEGVTIAIIDDGVDIDHEEFSGSGKIVAPRDVTRGTDDPRPIGEDNHGTACAGIACAEGRFGACGVAPRARLMPIRLASGLGSQNEADAFIWAADHGADVITCCWGPVEGRWWNPDDPAHQQNIPMPDSTRLAIDYAIRHGRNGKGCVIFWAAGNGREDVDLDGYASYPKVIAVAACNDSGRRSVYSDFGRAIWCSFPSNDFASSPPGPLNPWPNTPGIWTTDRSGAQGYNPGRSTRGDAAGNYTNSFGGTSSASPGAAGVAALVLASNPELRWEQVKDILKQCCDRIDPEGGEYDAQGHSLYYGHGRLNAAAAVQLAHPPQPGRVVVQTAIQDIPIRDLQTARLSVAVADSDPIVAVRIAVDLQHTYIGDLLVTLEPPASTGVSPVVLHSRSGGSMGHLRKTYDAINTPGLSSLEGKNPQGTWTLVVQDQDRLDTGMLRSFSVEWVF</sequence>
<evidence type="ECO:0000256" key="1">
    <source>
        <dbReference type="ARBA" id="ARBA00022670"/>
    </source>
</evidence>
<dbReference type="PROSITE" id="PS51892">
    <property type="entry name" value="SUBTILASE"/>
    <property type="match status" value="1"/>
</dbReference>
<dbReference type="PROSITE" id="PS00136">
    <property type="entry name" value="SUBTILASE_ASP"/>
    <property type="match status" value="1"/>
</dbReference>
<keyword evidence="2 4" id="KW-0378">Hydrolase</keyword>
<reference evidence="8 9" key="1">
    <citation type="submission" date="2022-11" db="EMBL/GenBank/DDBJ databases">
        <title>Minimal conservation of predation-associated metabolite biosynthetic gene clusters underscores biosynthetic potential of Myxococcota including descriptions for ten novel species: Archangium lansinium sp. nov., Myxococcus landrumus sp. nov., Nannocystis bai.</title>
        <authorList>
            <person name="Ahearne A."/>
            <person name="Stevens C."/>
            <person name="Phillips K."/>
        </authorList>
    </citation>
    <scope>NUCLEOTIDE SEQUENCE [LARGE SCALE GENOMIC DNA]</scope>
    <source>
        <strain evidence="8 9">MIWBW</strain>
    </source>
</reference>
<dbReference type="SUPFAM" id="SSF49785">
    <property type="entry name" value="Galactose-binding domain-like"/>
    <property type="match status" value="1"/>
</dbReference>
<evidence type="ECO:0000313" key="8">
    <source>
        <dbReference type="EMBL" id="MCY1079148.1"/>
    </source>
</evidence>
<name>A0ABT4ABU2_9BACT</name>
<dbReference type="PROSITE" id="PS00137">
    <property type="entry name" value="SUBTILASE_HIS"/>
    <property type="match status" value="1"/>
</dbReference>
<evidence type="ECO:0000256" key="6">
    <source>
        <dbReference type="SAM" id="MobiDB-lite"/>
    </source>
</evidence>
<dbReference type="Gene3D" id="3.40.50.200">
    <property type="entry name" value="Peptidase S8/S53 domain"/>
    <property type="match status" value="1"/>
</dbReference>
<dbReference type="PRINTS" id="PR00723">
    <property type="entry name" value="SUBTILISIN"/>
</dbReference>
<dbReference type="InterPro" id="IPR023828">
    <property type="entry name" value="Peptidase_S8_Ser-AS"/>
</dbReference>
<dbReference type="CDD" id="cd07498">
    <property type="entry name" value="Peptidases_S8_15"/>
    <property type="match status" value="1"/>
</dbReference>
<dbReference type="InterPro" id="IPR022398">
    <property type="entry name" value="Peptidase_S8_His-AS"/>
</dbReference>
<dbReference type="InterPro" id="IPR015500">
    <property type="entry name" value="Peptidase_S8_subtilisin-rel"/>
</dbReference>
<feature type="region of interest" description="Disordered" evidence="6">
    <location>
        <begin position="407"/>
        <end position="428"/>
    </location>
</feature>